<comment type="cofactor">
    <cofactor evidence="1">
        <name>FAD</name>
        <dbReference type="ChEBI" id="CHEBI:57692"/>
    </cofactor>
</comment>
<evidence type="ECO:0000256" key="1">
    <source>
        <dbReference type="ARBA" id="ARBA00001974"/>
    </source>
</evidence>
<feature type="domain" description="FAD-binding PCMH-type" evidence="3">
    <location>
        <begin position="51"/>
        <end position="277"/>
    </location>
</feature>
<reference evidence="5" key="2">
    <citation type="journal article" date="2017" name="J. Anim. Genet.">
        <title>Multiple reference genome sequences of hot pepper reveal the massive evolution of plant disease resistance genes by retroduplication.</title>
        <authorList>
            <person name="Kim S."/>
            <person name="Park J."/>
            <person name="Yeom S.-I."/>
            <person name="Kim Y.-M."/>
            <person name="Seo E."/>
            <person name="Kim K.-T."/>
            <person name="Kim M.-S."/>
            <person name="Lee J.M."/>
            <person name="Cheong K."/>
            <person name="Shin H.-S."/>
            <person name="Kim S.-B."/>
            <person name="Han K."/>
            <person name="Lee J."/>
            <person name="Park M."/>
            <person name="Lee H.-A."/>
            <person name="Lee H.-Y."/>
            <person name="Lee Y."/>
            <person name="Oh S."/>
            <person name="Lee J.H."/>
            <person name="Choi E."/>
            <person name="Choi E."/>
            <person name="Lee S.E."/>
            <person name="Jeon J."/>
            <person name="Kim H."/>
            <person name="Choi G."/>
            <person name="Song H."/>
            <person name="Lee J."/>
            <person name="Lee S.-C."/>
            <person name="Kwon J.-K."/>
            <person name="Lee H.-Y."/>
            <person name="Koo N."/>
            <person name="Hong Y."/>
            <person name="Kim R.W."/>
            <person name="Kang W.-H."/>
            <person name="Huh J.H."/>
            <person name="Kang B.-C."/>
            <person name="Yang T.-J."/>
            <person name="Lee Y.-H."/>
            <person name="Bennetzen J.L."/>
            <person name="Choi D."/>
        </authorList>
    </citation>
    <scope>NUCLEOTIDE SEQUENCE [LARGE SCALE GENOMIC DNA]</scope>
    <source>
        <strain evidence="5">cv. PBC81</strain>
    </source>
</reference>
<comment type="caution">
    <text evidence="4">The sequence shown here is derived from an EMBL/GenBank/DDBJ whole genome shotgun (WGS) entry which is preliminary data.</text>
</comment>
<organism evidence="4 5">
    <name type="scientific">Capsicum baccatum</name>
    <name type="common">Peruvian pepper</name>
    <dbReference type="NCBI Taxonomy" id="33114"/>
    <lineage>
        <taxon>Eukaryota</taxon>
        <taxon>Viridiplantae</taxon>
        <taxon>Streptophyta</taxon>
        <taxon>Embryophyta</taxon>
        <taxon>Tracheophyta</taxon>
        <taxon>Spermatophyta</taxon>
        <taxon>Magnoliopsida</taxon>
        <taxon>eudicotyledons</taxon>
        <taxon>Gunneridae</taxon>
        <taxon>Pentapetalae</taxon>
        <taxon>asterids</taxon>
        <taxon>lamiids</taxon>
        <taxon>Solanales</taxon>
        <taxon>Solanaceae</taxon>
        <taxon>Solanoideae</taxon>
        <taxon>Capsiceae</taxon>
        <taxon>Capsicum</taxon>
    </lineage>
</organism>
<feature type="chain" id="PRO_5013599124" evidence="2">
    <location>
        <begin position="19"/>
        <end position="277"/>
    </location>
</feature>
<dbReference type="Proteomes" id="UP000224567">
    <property type="component" value="Unassembled WGS sequence"/>
</dbReference>
<dbReference type="GO" id="GO:0071949">
    <property type="term" value="F:FAD binding"/>
    <property type="evidence" value="ECO:0007669"/>
    <property type="project" value="InterPro"/>
</dbReference>
<accession>A0A2G2XDH1</accession>
<dbReference type="SUPFAM" id="SSF56176">
    <property type="entry name" value="FAD-binding/transporter-associated domain-like"/>
    <property type="match status" value="1"/>
</dbReference>
<dbReference type="InterPro" id="IPR036318">
    <property type="entry name" value="FAD-bd_PCMH-like_sf"/>
</dbReference>
<dbReference type="Gene3D" id="3.30.43.10">
    <property type="entry name" value="Uridine Diphospho-n-acetylenolpyruvylglucosamine Reductase, domain 2"/>
    <property type="match status" value="1"/>
</dbReference>
<proteinExistence type="predicted"/>
<dbReference type="PANTHER" id="PTHR32448">
    <property type="entry name" value="OS08G0158400 PROTEIN"/>
    <property type="match status" value="1"/>
</dbReference>
<dbReference type="InterPro" id="IPR016166">
    <property type="entry name" value="FAD-bd_PCMH"/>
</dbReference>
<feature type="signal peptide" evidence="2">
    <location>
        <begin position="1"/>
        <end position="18"/>
    </location>
</feature>
<dbReference type="InterPro" id="IPR016167">
    <property type="entry name" value="FAD-bd_PCMH_sub1"/>
</dbReference>
<dbReference type="Pfam" id="PF01565">
    <property type="entry name" value="FAD_binding_4"/>
    <property type="match status" value="1"/>
</dbReference>
<dbReference type="InterPro" id="IPR006094">
    <property type="entry name" value="Oxid_FAD_bind_N"/>
</dbReference>
<keyword evidence="5" id="KW-1185">Reference proteome</keyword>
<evidence type="ECO:0000313" key="5">
    <source>
        <dbReference type="Proteomes" id="UP000224567"/>
    </source>
</evidence>
<name>A0A2G2XDH1_CAPBA</name>
<reference evidence="4 5" key="1">
    <citation type="journal article" date="2017" name="Genome Biol.">
        <title>New reference genome sequences of hot pepper reveal the massive evolution of plant disease-resistance genes by retroduplication.</title>
        <authorList>
            <person name="Kim S."/>
            <person name="Park J."/>
            <person name="Yeom S.I."/>
            <person name="Kim Y.M."/>
            <person name="Seo E."/>
            <person name="Kim K.T."/>
            <person name="Kim M.S."/>
            <person name="Lee J.M."/>
            <person name="Cheong K."/>
            <person name="Shin H.S."/>
            <person name="Kim S.B."/>
            <person name="Han K."/>
            <person name="Lee J."/>
            <person name="Park M."/>
            <person name="Lee H.A."/>
            <person name="Lee H.Y."/>
            <person name="Lee Y."/>
            <person name="Oh S."/>
            <person name="Lee J.H."/>
            <person name="Choi E."/>
            <person name="Choi E."/>
            <person name="Lee S.E."/>
            <person name="Jeon J."/>
            <person name="Kim H."/>
            <person name="Choi G."/>
            <person name="Song H."/>
            <person name="Lee J."/>
            <person name="Lee S.C."/>
            <person name="Kwon J.K."/>
            <person name="Lee H.Y."/>
            <person name="Koo N."/>
            <person name="Hong Y."/>
            <person name="Kim R.W."/>
            <person name="Kang W.H."/>
            <person name="Huh J.H."/>
            <person name="Kang B.C."/>
            <person name="Yang T.J."/>
            <person name="Lee Y.H."/>
            <person name="Bennetzen J.L."/>
            <person name="Choi D."/>
        </authorList>
    </citation>
    <scope>NUCLEOTIDE SEQUENCE [LARGE SCALE GENOMIC DNA]</scope>
    <source>
        <strain evidence="5">cv. PBC81</strain>
    </source>
</reference>
<dbReference type="AlphaFoldDB" id="A0A2G2XDH1"/>
<dbReference type="STRING" id="33114.A0A2G2XDH1"/>
<protein>
    <submittedName>
        <fullName evidence="4">Cannabidiolic acid synthase-like 2</fullName>
    </submittedName>
</protein>
<dbReference type="Gene3D" id="3.40.462.20">
    <property type="match status" value="1"/>
</dbReference>
<dbReference type="EMBL" id="MLFT02000002">
    <property type="protein sequence ID" value="PHT55535.1"/>
    <property type="molecule type" value="Genomic_DNA"/>
</dbReference>
<gene>
    <name evidence="4" type="ORF">CQW23_04021</name>
</gene>
<dbReference type="PROSITE" id="PS51387">
    <property type="entry name" value="FAD_PCMH"/>
    <property type="match status" value="1"/>
</dbReference>
<evidence type="ECO:0000259" key="3">
    <source>
        <dbReference type="PROSITE" id="PS51387"/>
    </source>
</evidence>
<dbReference type="OrthoDB" id="407275at2759"/>
<dbReference type="Gene3D" id="3.30.465.10">
    <property type="match status" value="2"/>
</dbReference>
<evidence type="ECO:0000313" key="4">
    <source>
        <dbReference type="EMBL" id="PHT55535.1"/>
    </source>
</evidence>
<evidence type="ECO:0000256" key="2">
    <source>
        <dbReference type="SAM" id="SignalP"/>
    </source>
</evidence>
<dbReference type="InterPro" id="IPR016169">
    <property type="entry name" value="FAD-bd_PCMH_sub2"/>
</dbReference>
<sequence>MITFLNAFLIKVLTQTQSINSNSVSQVIHTHKNSSNSTILNSFSTNLRLTSKVKPSIIITPLNEFDIPAAICCSKIHNLQIRIRSDGHDYEGLSYISDTPFVIIDLRNQRSISIDTEYKTAWIQSGATLGDLYYRVAEKSKKLAFTAGICPTVGVGGHFSGGGYGMMSRKFGKAVDNIIDAKLIDASGKMHNRESGGASLDALLNRKITYVEGYLHFKRKSDYVQYLISIDGLEGLWKLMNQQGQNPPALIFTPYGGKLNDFFESEIPFPIELEIYI</sequence>
<keyword evidence="2" id="KW-0732">Signal</keyword>